<evidence type="ECO:0000256" key="1">
    <source>
        <dbReference type="ARBA" id="ARBA00022723"/>
    </source>
</evidence>
<gene>
    <name evidence="8" type="ORF">B0A55_07626</name>
</gene>
<evidence type="ECO:0000256" key="7">
    <source>
        <dbReference type="SAM" id="MobiDB-lite"/>
    </source>
</evidence>
<dbReference type="Proteomes" id="UP000309340">
    <property type="component" value="Unassembled WGS sequence"/>
</dbReference>
<keyword evidence="5" id="KW-0804">Transcription</keyword>
<dbReference type="PANTHER" id="PTHR36206">
    <property type="entry name" value="ASPERCRYPTIN BIOSYNTHESIS CLUSTER-SPECIFIC TRANSCRIPTION REGULATOR ATNN-RELATED"/>
    <property type="match status" value="1"/>
</dbReference>
<feature type="compositionally biased region" description="Pro residues" evidence="7">
    <location>
        <begin position="283"/>
        <end position="296"/>
    </location>
</feature>
<evidence type="ECO:0000256" key="4">
    <source>
        <dbReference type="ARBA" id="ARBA00023125"/>
    </source>
</evidence>
<keyword evidence="3" id="KW-0805">Transcription regulation</keyword>
<keyword evidence="9" id="KW-1185">Reference proteome</keyword>
<reference evidence="8 9" key="1">
    <citation type="submission" date="2017-03" db="EMBL/GenBank/DDBJ databases">
        <title>Genomes of endolithic fungi from Antarctica.</title>
        <authorList>
            <person name="Coleine C."/>
            <person name="Masonjones S."/>
            <person name="Stajich J.E."/>
        </authorList>
    </citation>
    <scope>NUCLEOTIDE SEQUENCE [LARGE SCALE GENOMIC DNA]</scope>
    <source>
        <strain evidence="8 9">CCFEE 5184</strain>
    </source>
</reference>
<keyword evidence="1" id="KW-0479">Metal-binding</keyword>
<name>A0A4U0XCF6_9PEZI</name>
<dbReference type="InterPro" id="IPR052360">
    <property type="entry name" value="Transcr_Regulatory_Proteins"/>
</dbReference>
<keyword evidence="4" id="KW-0238">DNA-binding</keyword>
<evidence type="ECO:0000256" key="6">
    <source>
        <dbReference type="ARBA" id="ARBA00023242"/>
    </source>
</evidence>
<dbReference type="STRING" id="329884.A0A4U0XCF6"/>
<evidence type="ECO:0000256" key="5">
    <source>
        <dbReference type="ARBA" id="ARBA00023163"/>
    </source>
</evidence>
<dbReference type="PANTHER" id="PTHR36206:SF12">
    <property type="entry name" value="ASPERCRYPTIN BIOSYNTHESIS CLUSTER-SPECIFIC TRANSCRIPTION REGULATOR ATNN-RELATED"/>
    <property type="match status" value="1"/>
</dbReference>
<proteinExistence type="predicted"/>
<feature type="region of interest" description="Disordered" evidence="7">
    <location>
        <begin position="263"/>
        <end position="296"/>
    </location>
</feature>
<sequence>MLDHDPVSENTMTLLHGEMSTHPFFFDRVLPEGFLTIEDARSYLDPLLEATTRLRKELLEVAEHRVALIPGAPFSHALTTCLSLCVSRALNPQAHQPLFARLARLRTTLAYWSSSLTPLTLTNSSSQTASRALALMQIQHFTATFTLTALTHQDETFTDALHPDFTRTLDLCEQYLHSTSSDIDATRRRACQPSPAETVQGGFSLEPRILPALNLVVHRCRHPGTRRRAIDILRASNRREGLFFSPVLCLSGEAYIAIEEGRVPSSSSSSSSSAPTIITITPPLTPPSSQPLNPSPPTRFAETLTAGSDVTGTDTRYFLDPITTTPQPPTLPPWRYAEVLVAGNTGPPPSMTMWCGRFVGAEQRKRKEEGGGAGGDGYGDEGGVGIEIVQYQGQGWPLQMERVWGRVFACEW</sequence>
<feature type="compositionally biased region" description="Low complexity" evidence="7">
    <location>
        <begin position="264"/>
        <end position="282"/>
    </location>
</feature>
<dbReference type="GO" id="GO:0046872">
    <property type="term" value="F:metal ion binding"/>
    <property type="evidence" value="ECO:0007669"/>
    <property type="project" value="UniProtKB-KW"/>
</dbReference>
<keyword evidence="2" id="KW-0862">Zinc</keyword>
<comment type="caution">
    <text evidence="8">The sequence shown here is derived from an EMBL/GenBank/DDBJ whole genome shotgun (WGS) entry which is preliminary data.</text>
</comment>
<evidence type="ECO:0000313" key="8">
    <source>
        <dbReference type="EMBL" id="TKA73831.1"/>
    </source>
</evidence>
<protein>
    <submittedName>
        <fullName evidence="8">Uncharacterized protein</fullName>
    </submittedName>
</protein>
<evidence type="ECO:0000256" key="2">
    <source>
        <dbReference type="ARBA" id="ARBA00022833"/>
    </source>
</evidence>
<dbReference type="EMBL" id="NAJQ01000249">
    <property type="protein sequence ID" value="TKA73831.1"/>
    <property type="molecule type" value="Genomic_DNA"/>
</dbReference>
<dbReference type="AlphaFoldDB" id="A0A4U0XCF6"/>
<dbReference type="OrthoDB" id="3864498at2759"/>
<accession>A0A4U0XCF6</accession>
<keyword evidence="6" id="KW-0539">Nucleus</keyword>
<evidence type="ECO:0000313" key="9">
    <source>
        <dbReference type="Proteomes" id="UP000309340"/>
    </source>
</evidence>
<evidence type="ECO:0000256" key="3">
    <source>
        <dbReference type="ARBA" id="ARBA00023015"/>
    </source>
</evidence>
<dbReference type="GO" id="GO:0003677">
    <property type="term" value="F:DNA binding"/>
    <property type="evidence" value="ECO:0007669"/>
    <property type="project" value="UniProtKB-KW"/>
</dbReference>
<organism evidence="8 9">
    <name type="scientific">Friedmanniomyces simplex</name>
    <dbReference type="NCBI Taxonomy" id="329884"/>
    <lineage>
        <taxon>Eukaryota</taxon>
        <taxon>Fungi</taxon>
        <taxon>Dikarya</taxon>
        <taxon>Ascomycota</taxon>
        <taxon>Pezizomycotina</taxon>
        <taxon>Dothideomycetes</taxon>
        <taxon>Dothideomycetidae</taxon>
        <taxon>Mycosphaerellales</taxon>
        <taxon>Teratosphaeriaceae</taxon>
        <taxon>Friedmanniomyces</taxon>
    </lineage>
</organism>